<keyword evidence="7" id="KW-0325">Glycoprotein</keyword>
<keyword evidence="9" id="KW-0675">Receptor</keyword>
<keyword evidence="4 8" id="KW-0812">Transmembrane</keyword>
<evidence type="ECO:0000256" key="4">
    <source>
        <dbReference type="ARBA" id="ARBA00022692"/>
    </source>
</evidence>
<dbReference type="Pfam" id="PF01130">
    <property type="entry name" value="CD36"/>
    <property type="match status" value="1"/>
</dbReference>
<comment type="subcellular location">
    <subcellularLocation>
        <location evidence="1">Cell membrane</location>
    </subcellularLocation>
</comment>
<evidence type="ECO:0000313" key="9">
    <source>
        <dbReference type="EMBL" id="KDR20475.1"/>
    </source>
</evidence>
<feature type="transmembrane region" description="Helical" evidence="8">
    <location>
        <begin position="404"/>
        <end position="424"/>
    </location>
</feature>
<dbReference type="PRINTS" id="PR01609">
    <property type="entry name" value="CD36FAMILY"/>
</dbReference>
<comment type="similarity">
    <text evidence="2">Belongs to the CD36 family.</text>
</comment>
<accession>A0A067RLQ9</accession>
<reference evidence="9 10" key="1">
    <citation type="journal article" date="2014" name="Nat. Commun.">
        <title>Molecular traces of alternative social organization in a termite genome.</title>
        <authorList>
            <person name="Terrapon N."/>
            <person name="Li C."/>
            <person name="Robertson H.M."/>
            <person name="Ji L."/>
            <person name="Meng X."/>
            <person name="Booth W."/>
            <person name="Chen Z."/>
            <person name="Childers C.P."/>
            <person name="Glastad K.M."/>
            <person name="Gokhale K."/>
            <person name="Gowin J."/>
            <person name="Gronenberg W."/>
            <person name="Hermansen R.A."/>
            <person name="Hu H."/>
            <person name="Hunt B.G."/>
            <person name="Huylmans A.K."/>
            <person name="Khalil S.M."/>
            <person name="Mitchell R.D."/>
            <person name="Munoz-Torres M.C."/>
            <person name="Mustard J.A."/>
            <person name="Pan H."/>
            <person name="Reese J.T."/>
            <person name="Scharf M.E."/>
            <person name="Sun F."/>
            <person name="Vogel H."/>
            <person name="Xiao J."/>
            <person name="Yang W."/>
            <person name="Yang Z."/>
            <person name="Yang Z."/>
            <person name="Zhou J."/>
            <person name="Zhu J."/>
            <person name="Brent C.S."/>
            <person name="Elsik C.G."/>
            <person name="Goodisman M.A."/>
            <person name="Liberles D.A."/>
            <person name="Roe R.M."/>
            <person name="Vargo E.L."/>
            <person name="Vilcinskas A."/>
            <person name="Wang J."/>
            <person name="Bornberg-Bauer E."/>
            <person name="Korb J."/>
            <person name="Zhang G."/>
            <person name="Liebig J."/>
        </authorList>
    </citation>
    <scope>NUCLEOTIDE SEQUENCE [LARGE SCALE GENOMIC DNA]</scope>
    <source>
        <tissue evidence="9">Whole organism</tissue>
    </source>
</reference>
<keyword evidence="10" id="KW-1185">Reference proteome</keyword>
<evidence type="ECO:0000256" key="7">
    <source>
        <dbReference type="ARBA" id="ARBA00023180"/>
    </source>
</evidence>
<dbReference type="GO" id="GO:0005044">
    <property type="term" value="F:scavenger receptor activity"/>
    <property type="evidence" value="ECO:0007669"/>
    <property type="project" value="TreeGrafter"/>
</dbReference>
<dbReference type="PANTHER" id="PTHR11923">
    <property type="entry name" value="SCAVENGER RECEPTOR CLASS B TYPE-1 SR-B1"/>
    <property type="match status" value="1"/>
</dbReference>
<dbReference type="GO" id="GO:0005886">
    <property type="term" value="C:plasma membrane"/>
    <property type="evidence" value="ECO:0007669"/>
    <property type="project" value="UniProtKB-SubCell"/>
</dbReference>
<evidence type="ECO:0000256" key="8">
    <source>
        <dbReference type="SAM" id="Phobius"/>
    </source>
</evidence>
<dbReference type="InterPro" id="IPR002159">
    <property type="entry name" value="CD36_fam"/>
</dbReference>
<dbReference type="EMBL" id="KK852602">
    <property type="protein sequence ID" value="KDR20475.1"/>
    <property type="molecule type" value="Genomic_DNA"/>
</dbReference>
<dbReference type="GO" id="GO:0005737">
    <property type="term" value="C:cytoplasm"/>
    <property type="evidence" value="ECO:0007669"/>
    <property type="project" value="TreeGrafter"/>
</dbReference>
<sequence length="445" mass="50747">MRKGFPAFEWWADPPQEVLVRMYVFNVTNYDEFMNGSQTKIHLQEVGPYIFREKIEHKDIRLNENGTLTYTTKRRAVFEPDLNTLSLNASLNVPNLALLGMTSYLSGASFFVKFAFNLVVRKMDMQPLVKISVYDYLWNNSNSLLTFASKMVPNMIPVDNLGVLHMIYRTYEDEVTVFIGPNNTKRFFTMDMYNGKNRFGYWSNMTCDSVKLATEGVLYHQEVSKEDKLHFFRKNLCRVTPLYFANETVNLGMSTYRYVLPLDTFHRPKDGSHDCYTLPGDKPHPDGLSEISPCFYDFPMVASLPHFLAVDPAVRNQVDGMQPDEEKHSGYVTIEPNTGLPLESKAGMQCNLVVKNVDGYSPVKSFSNTYIPIFWLQLHQVGIPQYLVSMMYFVVVVLPNVQGVVSALLVVLGTSLLAIGVFRFQRKATKAVYSYISLDTVPSSI</sequence>
<dbReference type="eggNOG" id="KOG3776">
    <property type="taxonomic scope" value="Eukaryota"/>
</dbReference>
<evidence type="ECO:0000256" key="3">
    <source>
        <dbReference type="ARBA" id="ARBA00022475"/>
    </source>
</evidence>
<keyword evidence="6 8" id="KW-0472">Membrane</keyword>
<dbReference type="AlphaFoldDB" id="A0A067RLQ9"/>
<evidence type="ECO:0000313" key="10">
    <source>
        <dbReference type="Proteomes" id="UP000027135"/>
    </source>
</evidence>
<protein>
    <submittedName>
        <fullName evidence="9">Scavenger receptor class B member 1</fullName>
    </submittedName>
</protein>
<evidence type="ECO:0000256" key="5">
    <source>
        <dbReference type="ARBA" id="ARBA00022989"/>
    </source>
</evidence>
<evidence type="ECO:0000256" key="2">
    <source>
        <dbReference type="ARBA" id="ARBA00010532"/>
    </source>
</evidence>
<keyword evidence="5 8" id="KW-1133">Transmembrane helix</keyword>
<evidence type="ECO:0000256" key="1">
    <source>
        <dbReference type="ARBA" id="ARBA00004236"/>
    </source>
</evidence>
<organism evidence="9 10">
    <name type="scientific">Zootermopsis nevadensis</name>
    <name type="common">Dampwood termite</name>
    <dbReference type="NCBI Taxonomy" id="136037"/>
    <lineage>
        <taxon>Eukaryota</taxon>
        <taxon>Metazoa</taxon>
        <taxon>Ecdysozoa</taxon>
        <taxon>Arthropoda</taxon>
        <taxon>Hexapoda</taxon>
        <taxon>Insecta</taxon>
        <taxon>Pterygota</taxon>
        <taxon>Neoptera</taxon>
        <taxon>Polyneoptera</taxon>
        <taxon>Dictyoptera</taxon>
        <taxon>Blattodea</taxon>
        <taxon>Blattoidea</taxon>
        <taxon>Termitoidae</taxon>
        <taxon>Termopsidae</taxon>
        <taxon>Zootermopsis</taxon>
    </lineage>
</organism>
<dbReference type="OMA" id="YEWWKNP"/>
<evidence type="ECO:0000256" key="6">
    <source>
        <dbReference type="ARBA" id="ARBA00023136"/>
    </source>
</evidence>
<dbReference type="PANTHER" id="PTHR11923:SF89">
    <property type="entry name" value="GH15894P"/>
    <property type="match status" value="1"/>
</dbReference>
<proteinExistence type="inferred from homology"/>
<name>A0A067RLQ9_ZOONE</name>
<dbReference type="Proteomes" id="UP000027135">
    <property type="component" value="Unassembled WGS sequence"/>
</dbReference>
<gene>
    <name evidence="9" type="ORF">L798_04773</name>
</gene>
<dbReference type="InParanoid" id="A0A067RLQ9"/>
<keyword evidence="3" id="KW-1003">Cell membrane</keyword>